<dbReference type="Proteomes" id="UP001054945">
    <property type="component" value="Unassembled WGS sequence"/>
</dbReference>
<comment type="caution">
    <text evidence="1">The sequence shown here is derived from an EMBL/GenBank/DDBJ whole genome shotgun (WGS) entry which is preliminary data.</text>
</comment>
<name>A0AAV4MI35_CAEEX</name>
<gene>
    <name evidence="1" type="ORF">CEXT_146421</name>
</gene>
<evidence type="ECO:0000313" key="2">
    <source>
        <dbReference type="Proteomes" id="UP001054945"/>
    </source>
</evidence>
<organism evidence="1 2">
    <name type="scientific">Caerostris extrusa</name>
    <name type="common">Bark spider</name>
    <name type="synonym">Caerostris bankana</name>
    <dbReference type="NCBI Taxonomy" id="172846"/>
    <lineage>
        <taxon>Eukaryota</taxon>
        <taxon>Metazoa</taxon>
        <taxon>Ecdysozoa</taxon>
        <taxon>Arthropoda</taxon>
        <taxon>Chelicerata</taxon>
        <taxon>Arachnida</taxon>
        <taxon>Araneae</taxon>
        <taxon>Araneomorphae</taxon>
        <taxon>Entelegynae</taxon>
        <taxon>Araneoidea</taxon>
        <taxon>Araneidae</taxon>
        <taxon>Caerostris</taxon>
    </lineage>
</organism>
<dbReference type="EMBL" id="BPLR01002242">
    <property type="protein sequence ID" value="GIX71644.1"/>
    <property type="molecule type" value="Genomic_DNA"/>
</dbReference>
<dbReference type="AlphaFoldDB" id="A0AAV4MI35"/>
<keyword evidence="2" id="KW-1185">Reference proteome</keyword>
<reference evidence="1 2" key="1">
    <citation type="submission" date="2021-06" db="EMBL/GenBank/DDBJ databases">
        <title>Caerostris extrusa draft genome.</title>
        <authorList>
            <person name="Kono N."/>
            <person name="Arakawa K."/>
        </authorList>
    </citation>
    <scope>NUCLEOTIDE SEQUENCE [LARGE SCALE GENOMIC DNA]</scope>
</reference>
<protein>
    <submittedName>
        <fullName evidence="1">Uncharacterized protein</fullName>
    </submittedName>
</protein>
<proteinExistence type="predicted"/>
<sequence>MKENACAYLTFVSWKSCQGEPPRSQLMFLTLIRPPSHVESSAWCGAEVFCVRAWPYPRGDQTRFWPPPRLLFGT</sequence>
<accession>A0AAV4MI35</accession>
<evidence type="ECO:0000313" key="1">
    <source>
        <dbReference type="EMBL" id="GIX71644.1"/>
    </source>
</evidence>